<keyword evidence="2" id="KW-1185">Reference proteome</keyword>
<evidence type="ECO:0000313" key="2">
    <source>
        <dbReference type="Proteomes" id="UP000243950"/>
    </source>
</evidence>
<evidence type="ECO:0008006" key="3">
    <source>
        <dbReference type="Google" id="ProtNLM"/>
    </source>
</evidence>
<proteinExistence type="predicted"/>
<sequence length="347" mass="38271">MAWIMGEGTLRQQTLTPMPASAYATAMNPFTALADLPRHLSEPAVRDLAWTLLSPPLLARTSWPQRHPLIASSWAAEPDLLADWLQCQDENPQALYEWLSRSSVRRLGLYYERLWQFALHAAPGIEILAANLPIRQGGHTLGELDLLLRDGSGVHHVELAIKLYLGQPPGAPGHWIGPGGRDRLDLKLDHLATHQLPLSASPEARQTLQALTDAPIQASMWLGGYLFYPHGLDHPPPPGAETAHLRGRWLHRRQWAALQAEHGDAHWQPLPRSAWLAPAKLPATQSWSEAHLQSWLQALPAEAGAQLLVDLQPDRNGALAERQRIFLVADDWPNSGTEPGGAPPSAR</sequence>
<dbReference type="Pfam" id="PF08907">
    <property type="entry name" value="DUF1853"/>
    <property type="match status" value="1"/>
</dbReference>
<dbReference type="EMBL" id="FOMO01000003">
    <property type="protein sequence ID" value="SFD71308.1"/>
    <property type="molecule type" value="Genomic_DNA"/>
</dbReference>
<dbReference type="AlphaFoldDB" id="A0A1I1UNV1"/>
<accession>A0A1I1UNV1</accession>
<name>A0A1I1UNV1_PSEOC</name>
<organism evidence="1 2">
    <name type="scientific">Pseudomonas straminea</name>
    <dbReference type="NCBI Taxonomy" id="47882"/>
    <lineage>
        <taxon>Bacteria</taxon>
        <taxon>Pseudomonadati</taxon>
        <taxon>Pseudomonadota</taxon>
        <taxon>Gammaproteobacteria</taxon>
        <taxon>Pseudomonadales</taxon>
        <taxon>Pseudomonadaceae</taxon>
        <taxon>Phytopseudomonas</taxon>
    </lineage>
</organism>
<protein>
    <recommendedName>
        <fullName evidence="3">Cobalt chelatase</fullName>
    </recommendedName>
</protein>
<dbReference type="InterPro" id="IPR015003">
    <property type="entry name" value="DUF1853"/>
</dbReference>
<reference evidence="2" key="1">
    <citation type="submission" date="2016-10" db="EMBL/GenBank/DDBJ databases">
        <authorList>
            <person name="Varghese N."/>
            <person name="Submissions S."/>
        </authorList>
    </citation>
    <scope>NUCLEOTIDE SEQUENCE [LARGE SCALE GENOMIC DNA]</scope>
    <source>
        <strain evidence="2">JCM 2783</strain>
    </source>
</reference>
<dbReference type="Proteomes" id="UP000243950">
    <property type="component" value="Unassembled WGS sequence"/>
</dbReference>
<gene>
    <name evidence="1" type="ORF">SAMN05216372_103416</name>
</gene>
<evidence type="ECO:0000313" key="1">
    <source>
        <dbReference type="EMBL" id="SFD71308.1"/>
    </source>
</evidence>